<keyword evidence="2 6" id="KW-0808">Transferase</keyword>
<accession>A0A556CAX6</accession>
<dbReference type="Gene3D" id="1.10.8.10">
    <property type="entry name" value="DNA helicase RuvA subunit, C-terminal domain"/>
    <property type="match status" value="1"/>
</dbReference>
<evidence type="ECO:0000259" key="5">
    <source>
        <dbReference type="Pfam" id="PF17827"/>
    </source>
</evidence>
<sequence>MSTVLRGAARLLADAGVANPDPDSAALLAHAWRIDASDLARRRLLGDGVPAEVTEVFAQLIDRRRQRVPLQHIIGVAAFRHLELQVGPGVFVPRPETELLVTEVLDELDRQQNAYEPFVIDLCSGSGAITLSLAAEHPQLRIIGVEREAEALNWSLKNLASVSLGDSSVELICGDATKFADDRPDLWGSADVVVTNPPYVPDEAVPRDAEVREHDPAAALYGGSTGLEIPGLILKQAEKLLRPGGFFIMEHSEEQGPGARELIMSTASLRQAATYPDYTGRDRYTVAHRVSGVDL</sequence>
<dbReference type="PROSITE" id="PS00092">
    <property type="entry name" value="N6_MTASE"/>
    <property type="match status" value="1"/>
</dbReference>
<gene>
    <name evidence="6" type="primary">prmC</name>
    <name evidence="6" type="ORF">FO013_14720</name>
</gene>
<protein>
    <submittedName>
        <fullName evidence="6">Peptide chain release factor N(5)-glutamine methyltransferase</fullName>
        <ecNumber evidence="6">2.1.1.297</ecNumber>
    </submittedName>
</protein>
<evidence type="ECO:0000259" key="4">
    <source>
        <dbReference type="Pfam" id="PF13847"/>
    </source>
</evidence>
<dbReference type="EMBL" id="VLTK01000008">
    <property type="protein sequence ID" value="TSI14602.1"/>
    <property type="molecule type" value="Genomic_DNA"/>
</dbReference>
<dbReference type="Gene3D" id="3.40.50.150">
    <property type="entry name" value="Vaccinia Virus protein VP39"/>
    <property type="match status" value="1"/>
</dbReference>
<dbReference type="InterPro" id="IPR025714">
    <property type="entry name" value="Methyltranfer_dom"/>
</dbReference>
<organism evidence="6 7">
    <name type="scientific">Brevibacterium aurantiacum</name>
    <dbReference type="NCBI Taxonomy" id="273384"/>
    <lineage>
        <taxon>Bacteria</taxon>
        <taxon>Bacillati</taxon>
        <taxon>Actinomycetota</taxon>
        <taxon>Actinomycetes</taxon>
        <taxon>Micrococcales</taxon>
        <taxon>Brevibacteriaceae</taxon>
        <taxon>Brevibacterium</taxon>
    </lineage>
</organism>
<dbReference type="InterPro" id="IPR050320">
    <property type="entry name" value="N5-glutamine_MTase"/>
</dbReference>
<dbReference type="PANTHER" id="PTHR18895">
    <property type="entry name" value="HEMK METHYLTRANSFERASE"/>
    <property type="match status" value="1"/>
</dbReference>
<evidence type="ECO:0000256" key="3">
    <source>
        <dbReference type="ARBA" id="ARBA00022691"/>
    </source>
</evidence>
<evidence type="ECO:0000313" key="6">
    <source>
        <dbReference type="EMBL" id="TSI14602.1"/>
    </source>
</evidence>
<dbReference type="NCBIfam" id="TIGR00536">
    <property type="entry name" value="hemK_fam"/>
    <property type="match status" value="1"/>
</dbReference>
<dbReference type="InterPro" id="IPR019874">
    <property type="entry name" value="RF_methyltr_PrmC"/>
</dbReference>
<keyword evidence="1 6" id="KW-0489">Methyltransferase</keyword>
<evidence type="ECO:0000256" key="1">
    <source>
        <dbReference type="ARBA" id="ARBA00022603"/>
    </source>
</evidence>
<dbReference type="Pfam" id="PF17827">
    <property type="entry name" value="PrmC_N"/>
    <property type="match status" value="1"/>
</dbReference>
<dbReference type="SUPFAM" id="SSF53335">
    <property type="entry name" value="S-adenosyl-L-methionine-dependent methyltransferases"/>
    <property type="match status" value="1"/>
</dbReference>
<dbReference type="InterPro" id="IPR002052">
    <property type="entry name" value="DNA_methylase_N6_adenine_CS"/>
</dbReference>
<dbReference type="GO" id="GO:0032259">
    <property type="term" value="P:methylation"/>
    <property type="evidence" value="ECO:0007669"/>
    <property type="project" value="UniProtKB-KW"/>
</dbReference>
<comment type="caution">
    <text evidence="6">The sequence shown here is derived from an EMBL/GenBank/DDBJ whole genome shotgun (WGS) entry which is preliminary data.</text>
</comment>
<evidence type="ECO:0000256" key="2">
    <source>
        <dbReference type="ARBA" id="ARBA00022679"/>
    </source>
</evidence>
<dbReference type="InterPro" id="IPR004556">
    <property type="entry name" value="HemK-like"/>
</dbReference>
<dbReference type="Proteomes" id="UP000316406">
    <property type="component" value="Unassembled WGS sequence"/>
</dbReference>
<dbReference type="AlphaFoldDB" id="A0A556CAX6"/>
<keyword evidence="7" id="KW-1185">Reference proteome</keyword>
<dbReference type="InterPro" id="IPR040758">
    <property type="entry name" value="PrmC_N"/>
</dbReference>
<feature type="domain" description="Release factor glutamine methyltransferase N-terminal" evidence="5">
    <location>
        <begin position="4"/>
        <end position="75"/>
    </location>
</feature>
<evidence type="ECO:0000313" key="7">
    <source>
        <dbReference type="Proteomes" id="UP000316406"/>
    </source>
</evidence>
<dbReference type="EC" id="2.1.1.297" evidence="6"/>
<feature type="domain" description="Methyltransferase" evidence="4">
    <location>
        <begin position="119"/>
        <end position="254"/>
    </location>
</feature>
<dbReference type="GO" id="GO:0102559">
    <property type="term" value="F:peptide chain release factor N(5)-glutamine methyltransferase activity"/>
    <property type="evidence" value="ECO:0007669"/>
    <property type="project" value="UniProtKB-EC"/>
</dbReference>
<name>A0A556CAX6_BREAU</name>
<dbReference type="PANTHER" id="PTHR18895:SF74">
    <property type="entry name" value="MTRF1L RELEASE FACTOR GLUTAMINE METHYLTRANSFERASE"/>
    <property type="match status" value="1"/>
</dbReference>
<dbReference type="NCBIfam" id="TIGR03534">
    <property type="entry name" value="RF_mod_PrmC"/>
    <property type="match status" value="1"/>
</dbReference>
<dbReference type="GO" id="GO:0003676">
    <property type="term" value="F:nucleic acid binding"/>
    <property type="evidence" value="ECO:0007669"/>
    <property type="project" value="InterPro"/>
</dbReference>
<reference evidence="6 7" key="1">
    <citation type="submission" date="2019-07" db="EMBL/GenBank/DDBJ databases">
        <title>Draft genome sequence of Brevibacterium aurantiacum XU54 isolated from Xinjiang China.</title>
        <authorList>
            <person name="Xu X."/>
        </authorList>
    </citation>
    <scope>NUCLEOTIDE SEQUENCE [LARGE SCALE GENOMIC DNA]</scope>
    <source>
        <strain evidence="6 7">XU54</strain>
    </source>
</reference>
<dbReference type="RefSeq" id="WP_143923308.1">
    <property type="nucleotide sequence ID" value="NZ_VLTK01000008.1"/>
</dbReference>
<keyword evidence="3" id="KW-0949">S-adenosyl-L-methionine</keyword>
<dbReference type="InterPro" id="IPR029063">
    <property type="entry name" value="SAM-dependent_MTases_sf"/>
</dbReference>
<dbReference type="OrthoDB" id="9800643at2"/>
<dbReference type="CDD" id="cd02440">
    <property type="entry name" value="AdoMet_MTases"/>
    <property type="match status" value="1"/>
</dbReference>
<proteinExistence type="predicted"/>
<dbReference type="Pfam" id="PF13847">
    <property type="entry name" value="Methyltransf_31"/>
    <property type="match status" value="1"/>
</dbReference>